<dbReference type="AlphaFoldDB" id="A0A9D1JI67"/>
<proteinExistence type="inferred from homology"/>
<dbReference type="Pfam" id="PF01648">
    <property type="entry name" value="ACPS"/>
    <property type="match status" value="1"/>
</dbReference>
<feature type="binding site" evidence="8">
    <location>
        <position position="9"/>
    </location>
    <ligand>
        <name>Mg(2+)</name>
        <dbReference type="ChEBI" id="CHEBI:18420"/>
    </ligand>
</feature>
<keyword evidence="8" id="KW-0963">Cytoplasm</keyword>
<dbReference type="InterPro" id="IPR037143">
    <property type="entry name" value="4-PPantetheinyl_Trfase_dom_sf"/>
</dbReference>
<keyword evidence="4 8" id="KW-0276">Fatty acid metabolism</keyword>
<dbReference type="NCBIfam" id="TIGR00556">
    <property type="entry name" value="pantethn_trn"/>
    <property type="match status" value="1"/>
</dbReference>
<comment type="caution">
    <text evidence="10">The sequence shown here is derived from an EMBL/GenBank/DDBJ whole genome shotgun (WGS) entry which is preliminary data.</text>
</comment>
<evidence type="ECO:0000313" key="11">
    <source>
        <dbReference type="Proteomes" id="UP000823982"/>
    </source>
</evidence>
<sequence>MRSLSVGIDSIEIDRIAKSIEREGFMERVYSAKEIAMFKERGMRTETIAANFAVKEAFSKALGTGVAGFSLNEVSTLRDEKGAPYIELSGAAYELAKDLSLSVSITHTRTHATAIVIAY</sequence>
<dbReference type="GO" id="GO:0006633">
    <property type="term" value="P:fatty acid biosynthetic process"/>
    <property type="evidence" value="ECO:0007669"/>
    <property type="project" value="UniProtKB-UniRule"/>
</dbReference>
<dbReference type="Gene3D" id="3.90.470.20">
    <property type="entry name" value="4'-phosphopantetheinyl transferase domain"/>
    <property type="match status" value="1"/>
</dbReference>
<gene>
    <name evidence="8 10" type="primary">acpS</name>
    <name evidence="10" type="ORF">IAD01_04410</name>
</gene>
<dbReference type="InterPro" id="IPR008278">
    <property type="entry name" value="4-PPantetheinyl_Trfase_dom"/>
</dbReference>
<dbReference type="GO" id="GO:0005737">
    <property type="term" value="C:cytoplasm"/>
    <property type="evidence" value="ECO:0007669"/>
    <property type="project" value="UniProtKB-SubCell"/>
</dbReference>
<evidence type="ECO:0000256" key="2">
    <source>
        <dbReference type="ARBA" id="ARBA00022679"/>
    </source>
</evidence>
<dbReference type="NCBIfam" id="TIGR00516">
    <property type="entry name" value="acpS"/>
    <property type="match status" value="1"/>
</dbReference>
<keyword evidence="3 8" id="KW-0479">Metal-binding</keyword>
<evidence type="ECO:0000256" key="8">
    <source>
        <dbReference type="HAMAP-Rule" id="MF_00101"/>
    </source>
</evidence>
<dbReference type="GO" id="GO:0000287">
    <property type="term" value="F:magnesium ion binding"/>
    <property type="evidence" value="ECO:0007669"/>
    <property type="project" value="UniProtKB-UniRule"/>
</dbReference>
<dbReference type="GO" id="GO:0008897">
    <property type="term" value="F:holo-[acyl-carrier-protein] synthase activity"/>
    <property type="evidence" value="ECO:0007669"/>
    <property type="project" value="UniProtKB-UniRule"/>
</dbReference>
<evidence type="ECO:0000256" key="6">
    <source>
        <dbReference type="ARBA" id="ARBA00023098"/>
    </source>
</evidence>
<evidence type="ECO:0000256" key="4">
    <source>
        <dbReference type="ARBA" id="ARBA00022832"/>
    </source>
</evidence>
<comment type="function">
    <text evidence="8">Transfers the 4'-phosphopantetheine moiety from coenzyme A to a Ser of acyl-carrier-protein.</text>
</comment>
<evidence type="ECO:0000256" key="5">
    <source>
        <dbReference type="ARBA" id="ARBA00022842"/>
    </source>
</evidence>
<feature type="binding site" evidence="8">
    <location>
        <position position="56"/>
    </location>
    <ligand>
        <name>Mg(2+)</name>
        <dbReference type="ChEBI" id="CHEBI:18420"/>
    </ligand>
</feature>
<keyword evidence="1 8" id="KW-0444">Lipid biosynthesis</keyword>
<comment type="catalytic activity">
    <reaction evidence="8">
        <text>apo-[ACP] + CoA = holo-[ACP] + adenosine 3',5'-bisphosphate + H(+)</text>
        <dbReference type="Rhea" id="RHEA:12068"/>
        <dbReference type="Rhea" id="RHEA-COMP:9685"/>
        <dbReference type="Rhea" id="RHEA-COMP:9690"/>
        <dbReference type="ChEBI" id="CHEBI:15378"/>
        <dbReference type="ChEBI" id="CHEBI:29999"/>
        <dbReference type="ChEBI" id="CHEBI:57287"/>
        <dbReference type="ChEBI" id="CHEBI:58343"/>
        <dbReference type="ChEBI" id="CHEBI:64479"/>
        <dbReference type="EC" id="2.7.8.7"/>
    </reaction>
</comment>
<dbReference type="EC" id="2.7.8.7" evidence="8"/>
<reference evidence="10" key="2">
    <citation type="journal article" date="2021" name="PeerJ">
        <title>Extensive microbial diversity within the chicken gut microbiome revealed by metagenomics and culture.</title>
        <authorList>
            <person name="Gilroy R."/>
            <person name="Ravi A."/>
            <person name="Getino M."/>
            <person name="Pursley I."/>
            <person name="Horton D.L."/>
            <person name="Alikhan N.F."/>
            <person name="Baker D."/>
            <person name="Gharbi K."/>
            <person name="Hall N."/>
            <person name="Watson M."/>
            <person name="Adriaenssens E.M."/>
            <person name="Foster-Nyarko E."/>
            <person name="Jarju S."/>
            <person name="Secka A."/>
            <person name="Antonio M."/>
            <person name="Oren A."/>
            <person name="Chaudhuri R.R."/>
            <person name="La Ragione R."/>
            <person name="Hildebrand F."/>
            <person name="Pallen M.J."/>
        </authorList>
    </citation>
    <scope>NUCLEOTIDE SEQUENCE</scope>
    <source>
        <strain evidence="10">CHK157-1446</strain>
    </source>
</reference>
<comment type="subcellular location">
    <subcellularLocation>
        <location evidence="8">Cytoplasm</location>
    </subcellularLocation>
</comment>
<keyword evidence="2 8" id="KW-0808">Transferase</keyword>
<dbReference type="EMBL" id="DVIR01000039">
    <property type="protein sequence ID" value="HIS24629.1"/>
    <property type="molecule type" value="Genomic_DNA"/>
</dbReference>
<name>A0A9D1JI67_9FIRM</name>
<evidence type="ECO:0000313" key="10">
    <source>
        <dbReference type="EMBL" id="HIS24629.1"/>
    </source>
</evidence>
<comment type="similarity">
    <text evidence="8">Belongs to the P-Pant transferase superfamily. AcpS family.</text>
</comment>
<accession>A0A9D1JI67</accession>
<dbReference type="InterPro" id="IPR002582">
    <property type="entry name" value="ACPS"/>
</dbReference>
<evidence type="ECO:0000256" key="7">
    <source>
        <dbReference type="ARBA" id="ARBA00023160"/>
    </source>
</evidence>
<comment type="cofactor">
    <cofactor evidence="8">
        <name>Mg(2+)</name>
        <dbReference type="ChEBI" id="CHEBI:18420"/>
    </cofactor>
</comment>
<dbReference type="HAMAP" id="MF_00101">
    <property type="entry name" value="AcpS"/>
    <property type="match status" value="1"/>
</dbReference>
<reference evidence="10" key="1">
    <citation type="submission" date="2020-10" db="EMBL/GenBank/DDBJ databases">
        <authorList>
            <person name="Gilroy R."/>
        </authorList>
    </citation>
    <scope>NUCLEOTIDE SEQUENCE</scope>
    <source>
        <strain evidence="10">CHK157-1446</strain>
    </source>
</reference>
<organism evidence="10 11">
    <name type="scientific">Candidatus Faeciplasma gallinarum</name>
    <dbReference type="NCBI Taxonomy" id="2840799"/>
    <lineage>
        <taxon>Bacteria</taxon>
        <taxon>Bacillati</taxon>
        <taxon>Bacillota</taxon>
        <taxon>Clostridia</taxon>
        <taxon>Eubacteriales</taxon>
        <taxon>Oscillospiraceae</taxon>
        <taxon>Oscillospiraceae incertae sedis</taxon>
        <taxon>Candidatus Faeciplasma</taxon>
    </lineage>
</organism>
<keyword evidence="6 8" id="KW-0443">Lipid metabolism</keyword>
<evidence type="ECO:0000256" key="3">
    <source>
        <dbReference type="ARBA" id="ARBA00022723"/>
    </source>
</evidence>
<dbReference type="Proteomes" id="UP000823982">
    <property type="component" value="Unassembled WGS sequence"/>
</dbReference>
<keyword evidence="5 8" id="KW-0460">Magnesium</keyword>
<evidence type="ECO:0000259" key="9">
    <source>
        <dbReference type="Pfam" id="PF01648"/>
    </source>
</evidence>
<feature type="domain" description="4'-phosphopantetheinyl transferase" evidence="9">
    <location>
        <begin position="5"/>
        <end position="102"/>
    </location>
</feature>
<evidence type="ECO:0000256" key="1">
    <source>
        <dbReference type="ARBA" id="ARBA00022516"/>
    </source>
</evidence>
<protein>
    <recommendedName>
        <fullName evidence="8">Holo-[acyl-carrier-protein] synthase</fullName>
        <shortName evidence="8">Holo-ACP synthase</shortName>
        <ecNumber evidence="8">2.7.8.7</ecNumber>
    </recommendedName>
    <alternativeName>
        <fullName evidence="8">4'-phosphopantetheinyl transferase AcpS</fullName>
    </alternativeName>
</protein>
<dbReference type="SUPFAM" id="SSF56214">
    <property type="entry name" value="4'-phosphopantetheinyl transferase"/>
    <property type="match status" value="1"/>
</dbReference>
<dbReference type="InterPro" id="IPR004568">
    <property type="entry name" value="Ppantetheine-prot_Trfase_dom"/>
</dbReference>
<keyword evidence="7 8" id="KW-0275">Fatty acid biosynthesis</keyword>